<comment type="similarity">
    <text evidence="2">Belongs to the EspG family.</text>
</comment>
<dbReference type="KEGG" id="nah:F5544_17165"/>
<sequence length="255" mass="28496">MSVREWDFSPLGFTVLWRAFDRDILPYPLQYRSTHETVAEYEQAWKDEAGQLHARLDDWLYSALGVLTQPEARVEVAGFLGPDKLRAHAAVQRNTAVLLVQEPSGAPDSGGTVRMSMIDAEQVAPRLIALLPSVPPASGPGLEVARRDIEEEDDRPYRVGHRSPKEQAARFFGRPRTNVVHIAAYAGPAWDNRPAPSRGFHVMDYPDGRYLVRSGDTLRATPAEAAGLRDNLDRALNATIKGYREEHDPDYRIDA</sequence>
<accession>A0A6G9YDK2</accession>
<organism evidence="5 6">
    <name type="scientific">Nocardia arthritidis</name>
    <dbReference type="NCBI Taxonomy" id="228602"/>
    <lineage>
        <taxon>Bacteria</taxon>
        <taxon>Bacillati</taxon>
        <taxon>Actinomycetota</taxon>
        <taxon>Actinomycetes</taxon>
        <taxon>Mycobacteriales</taxon>
        <taxon>Nocardiaceae</taxon>
        <taxon>Nocardia</taxon>
    </lineage>
</organism>
<dbReference type="Proteomes" id="UP000503540">
    <property type="component" value="Chromosome"/>
</dbReference>
<dbReference type="AlphaFoldDB" id="A0A6G9YDK2"/>
<evidence type="ECO:0000313" key="5">
    <source>
        <dbReference type="EMBL" id="QIS11309.1"/>
    </source>
</evidence>
<name>A0A6G9YDK2_9NOCA</name>
<dbReference type="EMBL" id="CP046172">
    <property type="protein sequence ID" value="QIS11309.1"/>
    <property type="molecule type" value="Genomic_DNA"/>
</dbReference>
<proteinExistence type="inferred from homology"/>
<keyword evidence="4" id="KW-0143">Chaperone</keyword>
<evidence type="ECO:0000256" key="1">
    <source>
        <dbReference type="ARBA" id="ARBA00004496"/>
    </source>
</evidence>
<dbReference type="InterPro" id="IPR025734">
    <property type="entry name" value="EspG"/>
</dbReference>
<evidence type="ECO:0000256" key="2">
    <source>
        <dbReference type="ARBA" id="ARBA00006411"/>
    </source>
</evidence>
<keyword evidence="3" id="KW-0963">Cytoplasm</keyword>
<reference evidence="5 6" key="1">
    <citation type="journal article" date="2019" name="ACS Chem. Biol.">
        <title>Identification and Mobilization of a Cryptic Antibiotic Biosynthesis Gene Locus from a Human-Pathogenic Nocardia Isolate.</title>
        <authorList>
            <person name="Herisse M."/>
            <person name="Ishida K."/>
            <person name="Porter J.L."/>
            <person name="Howden B."/>
            <person name="Hertweck C."/>
            <person name="Stinear T.P."/>
            <person name="Pidot S.J."/>
        </authorList>
    </citation>
    <scope>NUCLEOTIDE SEQUENCE [LARGE SCALE GENOMIC DNA]</scope>
    <source>
        <strain evidence="5 6">AUSMDU00012717</strain>
    </source>
</reference>
<protein>
    <submittedName>
        <fullName evidence="5">ESX secretion-associated protein EspG</fullName>
    </submittedName>
</protein>
<evidence type="ECO:0000256" key="4">
    <source>
        <dbReference type="ARBA" id="ARBA00023186"/>
    </source>
</evidence>
<comment type="subcellular location">
    <subcellularLocation>
        <location evidence="1">Cytoplasm</location>
    </subcellularLocation>
</comment>
<dbReference type="RefSeq" id="WP_167474150.1">
    <property type="nucleotide sequence ID" value="NZ_CP046172.1"/>
</dbReference>
<gene>
    <name evidence="5" type="ORF">F5544_17165</name>
</gene>
<dbReference type="Pfam" id="PF14011">
    <property type="entry name" value="ESX-1_EspG"/>
    <property type="match status" value="1"/>
</dbReference>
<evidence type="ECO:0000256" key="3">
    <source>
        <dbReference type="ARBA" id="ARBA00022490"/>
    </source>
</evidence>
<evidence type="ECO:0000313" key="6">
    <source>
        <dbReference type="Proteomes" id="UP000503540"/>
    </source>
</evidence>
<keyword evidence="6" id="KW-1185">Reference proteome</keyword>